<protein>
    <recommendedName>
        <fullName evidence="3">YD repeat-containing protein</fullName>
    </recommendedName>
</protein>
<gene>
    <name evidence="1" type="ORF">TPE_0079</name>
</gene>
<evidence type="ECO:0000313" key="1">
    <source>
        <dbReference type="EMBL" id="AGT42582.1"/>
    </source>
</evidence>
<dbReference type="PANTHER" id="PTHR32305">
    <property type="match status" value="1"/>
</dbReference>
<dbReference type="KEGG" id="tped:TPE_0079"/>
<dbReference type="HOGENOM" id="CLU_694324_0_0_12"/>
<dbReference type="PANTHER" id="PTHR32305:SF15">
    <property type="entry name" value="PROTEIN RHSA-RELATED"/>
    <property type="match status" value="1"/>
</dbReference>
<dbReference type="NCBIfam" id="TIGR03696">
    <property type="entry name" value="Rhs_assc_core"/>
    <property type="match status" value="1"/>
</dbReference>
<sequence>MQGARKINRRHTLCTLRINFFEATQQTACIFSKEMTHTNNYGDNEEQKEKRYYYHSDHLGSAQFVTDWRGKQYEHIEYTPYGELWTYKSKTAKLFLTTYNNFLAKQPEGLIEETAPGIDKLPFRFTGKELDEETGLYYYGARYLDPKYSRWLSGDPALNDYIPKAPIDDEAKKHNENLPGMGGVFNVVNLHVYHYAGNNPIKYIDPDGREDGFPKNFKETVIYLQGKLVSTEVENFQLTRLLNIAKGFVDSNMAKLPEQESGWNLYKDDYGDCCFDRVQLIASILISEGFSVSYIKTIKPKGFNFHIAALVRIGYKSYVVDTIKIYTGATGITSPENWLKKQSPKDYEIIPASKNAKLIPNKHIKFWYDKSALPDENYDDFAARQIEYYIKTGDVEL</sequence>
<evidence type="ECO:0000313" key="2">
    <source>
        <dbReference type="Proteomes" id="UP000015620"/>
    </source>
</evidence>
<proteinExistence type="predicted"/>
<accession>S5ZJ83</accession>
<reference evidence="1 2" key="1">
    <citation type="journal article" date="2013" name="PLoS ONE">
        <title>Genome-Wide Relatedness of Treponema pedis, from Gingiva and Necrotic Skin Lesions of Pigs, with the Human Oral Pathogen Treponema denticola.</title>
        <authorList>
            <person name="Svartstrom O."/>
            <person name="Mushtaq M."/>
            <person name="Pringle M."/>
            <person name="Segerman B."/>
        </authorList>
    </citation>
    <scope>NUCLEOTIDE SEQUENCE [LARGE SCALE GENOMIC DNA]</scope>
    <source>
        <strain evidence="1">T A4</strain>
    </source>
</reference>
<keyword evidence="2" id="KW-1185">Reference proteome</keyword>
<organism evidence="1 2">
    <name type="scientific">Treponema pedis str. T A4</name>
    <dbReference type="NCBI Taxonomy" id="1291379"/>
    <lineage>
        <taxon>Bacteria</taxon>
        <taxon>Pseudomonadati</taxon>
        <taxon>Spirochaetota</taxon>
        <taxon>Spirochaetia</taxon>
        <taxon>Spirochaetales</taxon>
        <taxon>Treponemataceae</taxon>
        <taxon>Treponema</taxon>
    </lineage>
</organism>
<evidence type="ECO:0008006" key="3">
    <source>
        <dbReference type="Google" id="ProtNLM"/>
    </source>
</evidence>
<dbReference type="Proteomes" id="UP000015620">
    <property type="component" value="Chromosome"/>
</dbReference>
<dbReference type="Gene3D" id="2.180.10.10">
    <property type="entry name" value="RHS repeat-associated core"/>
    <property type="match status" value="1"/>
</dbReference>
<dbReference type="InterPro" id="IPR050708">
    <property type="entry name" value="T6SS_VgrG/RHS"/>
</dbReference>
<dbReference type="STRING" id="1291379.TPE_0079"/>
<dbReference type="EMBL" id="CP004120">
    <property type="protein sequence ID" value="AGT42582.1"/>
    <property type="molecule type" value="Genomic_DNA"/>
</dbReference>
<dbReference type="PATRIC" id="fig|1291379.3.peg.80"/>
<dbReference type="AlphaFoldDB" id="S5ZJ83"/>
<name>S5ZJ83_9SPIR</name>
<dbReference type="InterPro" id="IPR022385">
    <property type="entry name" value="Rhs_assc_core"/>
</dbReference>